<dbReference type="OrthoDB" id="1059591at2759"/>
<keyword evidence="3" id="KW-1185">Reference proteome</keyword>
<gene>
    <name evidence="2" type="ORF">MERR_LOCUS32996</name>
</gene>
<organism evidence="2 3">
    <name type="scientific">Microthlaspi erraticum</name>
    <dbReference type="NCBI Taxonomy" id="1685480"/>
    <lineage>
        <taxon>Eukaryota</taxon>
        <taxon>Viridiplantae</taxon>
        <taxon>Streptophyta</taxon>
        <taxon>Embryophyta</taxon>
        <taxon>Tracheophyta</taxon>
        <taxon>Spermatophyta</taxon>
        <taxon>Magnoliopsida</taxon>
        <taxon>eudicotyledons</taxon>
        <taxon>Gunneridae</taxon>
        <taxon>Pentapetalae</taxon>
        <taxon>rosids</taxon>
        <taxon>malvids</taxon>
        <taxon>Brassicales</taxon>
        <taxon>Brassicaceae</taxon>
        <taxon>Coluteocarpeae</taxon>
        <taxon>Microthlaspi</taxon>
    </lineage>
</organism>
<feature type="chain" id="PRO_5025330848" evidence="1">
    <location>
        <begin position="26"/>
        <end position="95"/>
    </location>
</feature>
<protein>
    <submittedName>
        <fullName evidence="2">Uncharacterized protein</fullName>
    </submittedName>
</protein>
<keyword evidence="1" id="KW-0732">Signal</keyword>
<sequence length="95" mass="9967">MKNVSLKLPLLIFILVITANLGAEARKLTGLDEKFEDITGSSSYAGTGRIMTETPAPPCKNDFDCIFRCPKDGVCNPGPGPGPVGNVGPGRCVCN</sequence>
<evidence type="ECO:0000313" key="3">
    <source>
        <dbReference type="Proteomes" id="UP000467841"/>
    </source>
</evidence>
<comment type="caution">
    <text evidence="2">The sequence shown here is derived from an EMBL/GenBank/DDBJ whole genome shotgun (WGS) entry which is preliminary data.</text>
</comment>
<proteinExistence type="predicted"/>
<name>A0A6D2JXW6_9BRAS</name>
<evidence type="ECO:0000313" key="2">
    <source>
        <dbReference type="EMBL" id="CAA7045761.1"/>
    </source>
</evidence>
<reference evidence="2" key="1">
    <citation type="submission" date="2020-01" db="EMBL/GenBank/DDBJ databases">
        <authorList>
            <person name="Mishra B."/>
        </authorList>
    </citation>
    <scope>NUCLEOTIDE SEQUENCE [LARGE SCALE GENOMIC DNA]</scope>
</reference>
<accession>A0A6D2JXW6</accession>
<dbReference type="AlphaFoldDB" id="A0A6D2JXW6"/>
<feature type="signal peptide" evidence="1">
    <location>
        <begin position="1"/>
        <end position="25"/>
    </location>
</feature>
<dbReference type="EMBL" id="CACVBM020001329">
    <property type="protein sequence ID" value="CAA7045761.1"/>
    <property type="molecule type" value="Genomic_DNA"/>
</dbReference>
<evidence type="ECO:0000256" key="1">
    <source>
        <dbReference type="SAM" id="SignalP"/>
    </source>
</evidence>
<dbReference type="Proteomes" id="UP000467841">
    <property type="component" value="Unassembled WGS sequence"/>
</dbReference>